<evidence type="ECO:0000256" key="1">
    <source>
        <dbReference type="SAM" id="SignalP"/>
    </source>
</evidence>
<dbReference type="Pfam" id="PF07486">
    <property type="entry name" value="Hydrolase_2"/>
    <property type="match status" value="1"/>
</dbReference>
<organism evidence="3 4">
    <name type="scientific">Jannaschia pohangensis</name>
    <dbReference type="NCBI Taxonomy" id="390807"/>
    <lineage>
        <taxon>Bacteria</taxon>
        <taxon>Pseudomonadati</taxon>
        <taxon>Pseudomonadota</taxon>
        <taxon>Alphaproteobacteria</taxon>
        <taxon>Rhodobacterales</taxon>
        <taxon>Roseobacteraceae</taxon>
        <taxon>Jannaschia</taxon>
    </lineage>
</organism>
<accession>A0A1I3S0Y1</accession>
<feature type="domain" description="Cell wall hydrolase SleB" evidence="2">
    <location>
        <begin position="109"/>
        <end position="218"/>
    </location>
</feature>
<sequence>MRHLRVTVMLAVAWFILALAVPAAAQSIGASTFGGPAVQLFGARAALSTGAAPQVSGARPLSAQGTLRRSDLLRGPAARNDAALPARSTEPGRGALGCLTEAIYFEARGEPLDGQVAVAEVILNRVDAQNYPDTVCDVVNQGTGRIHACQFSYTCDGIPEVVTEQAAWDQADRIARRLLDGQPRVLTGRATHYHADYVNPYWAAVYPRTAKVGRHIFYRQIPGA</sequence>
<keyword evidence="1" id="KW-0732">Signal</keyword>
<dbReference type="STRING" id="390807.SAMN04488095_2963"/>
<dbReference type="EMBL" id="FORA01000004">
    <property type="protein sequence ID" value="SFJ51990.1"/>
    <property type="molecule type" value="Genomic_DNA"/>
</dbReference>
<evidence type="ECO:0000313" key="4">
    <source>
        <dbReference type="Proteomes" id="UP000199110"/>
    </source>
</evidence>
<dbReference type="GO" id="GO:0016787">
    <property type="term" value="F:hydrolase activity"/>
    <property type="evidence" value="ECO:0007669"/>
    <property type="project" value="UniProtKB-KW"/>
</dbReference>
<dbReference type="Gene3D" id="1.10.10.2520">
    <property type="entry name" value="Cell wall hydrolase SleB, domain 1"/>
    <property type="match status" value="1"/>
</dbReference>
<protein>
    <submittedName>
        <fullName evidence="3">Cell Wall Hydrolase</fullName>
    </submittedName>
</protein>
<evidence type="ECO:0000313" key="3">
    <source>
        <dbReference type="EMBL" id="SFJ51990.1"/>
    </source>
</evidence>
<feature type="chain" id="PRO_5011561038" evidence="1">
    <location>
        <begin position="26"/>
        <end position="224"/>
    </location>
</feature>
<dbReference type="AlphaFoldDB" id="A0A1I3S0Y1"/>
<proteinExistence type="predicted"/>
<keyword evidence="4" id="KW-1185">Reference proteome</keyword>
<dbReference type="InterPro" id="IPR042047">
    <property type="entry name" value="SleB_dom1"/>
</dbReference>
<dbReference type="InterPro" id="IPR011105">
    <property type="entry name" value="Cell_wall_hydrolase_SleB"/>
</dbReference>
<keyword evidence="3" id="KW-0378">Hydrolase</keyword>
<gene>
    <name evidence="3" type="ORF">SAMN04488095_2963</name>
</gene>
<evidence type="ECO:0000259" key="2">
    <source>
        <dbReference type="Pfam" id="PF07486"/>
    </source>
</evidence>
<dbReference type="Proteomes" id="UP000199110">
    <property type="component" value="Unassembled WGS sequence"/>
</dbReference>
<feature type="signal peptide" evidence="1">
    <location>
        <begin position="1"/>
        <end position="25"/>
    </location>
</feature>
<reference evidence="3 4" key="1">
    <citation type="submission" date="2016-10" db="EMBL/GenBank/DDBJ databases">
        <authorList>
            <person name="de Groot N.N."/>
        </authorList>
    </citation>
    <scope>NUCLEOTIDE SEQUENCE [LARGE SCALE GENOMIC DNA]</scope>
    <source>
        <strain evidence="3 4">DSM 19073</strain>
    </source>
</reference>
<name>A0A1I3S0Y1_9RHOB</name>